<evidence type="ECO:0000313" key="2">
    <source>
        <dbReference type="Proteomes" id="UP001299546"/>
    </source>
</evidence>
<accession>A0ABS8DMZ2</accession>
<reference evidence="1 2" key="1">
    <citation type="submission" date="2021-10" db="EMBL/GenBank/DDBJ databases">
        <title>Collection of gut derived symbiotic bacterial strains cultured from healthy donors.</title>
        <authorList>
            <person name="Lin H."/>
            <person name="Littmann E."/>
            <person name="Kohout C."/>
            <person name="Pamer E.G."/>
        </authorList>
    </citation>
    <scope>NUCLEOTIDE SEQUENCE [LARGE SCALE GENOMIC DNA]</scope>
    <source>
        <strain evidence="1 2">DFI.1.165</strain>
    </source>
</reference>
<evidence type="ECO:0000313" key="1">
    <source>
        <dbReference type="EMBL" id="MCB7389477.1"/>
    </source>
</evidence>
<sequence>MDENKLEAKLLKIKALAERGEGGERDSAILLYQKLLKKYDIDESSLTKDKLGKHWFTYENDIEENLLVQIFYMVTGDAEYFRRTSRTRGHQCGCICTDFEKTEIRFYFEFYRDALKEELEAFLMAFKLKNHLFPDESARCYVPEEEPEDSELSDILLKAQKIAEDIDKSSPVRMIAGSTLTVDADEASEDVEEEIS</sequence>
<dbReference type="EMBL" id="JAJCIS010000027">
    <property type="protein sequence ID" value="MCB7389477.1"/>
    <property type="molecule type" value="Genomic_DNA"/>
</dbReference>
<evidence type="ECO:0008006" key="3">
    <source>
        <dbReference type="Google" id="ProtNLM"/>
    </source>
</evidence>
<keyword evidence="2" id="KW-1185">Reference proteome</keyword>
<organism evidence="1 2">
    <name type="scientific">Bariatricus massiliensis</name>
    <dbReference type="NCBI Taxonomy" id="1745713"/>
    <lineage>
        <taxon>Bacteria</taxon>
        <taxon>Bacillati</taxon>
        <taxon>Bacillota</taxon>
        <taxon>Clostridia</taxon>
        <taxon>Lachnospirales</taxon>
        <taxon>Lachnospiraceae</taxon>
        <taxon>Bariatricus</taxon>
    </lineage>
</organism>
<gene>
    <name evidence="1" type="ORF">LIZ65_19530</name>
</gene>
<name>A0ABS8DMZ2_9FIRM</name>
<proteinExistence type="predicted"/>
<protein>
    <recommendedName>
        <fullName evidence="3">DUF2786 domain-containing protein</fullName>
    </recommendedName>
</protein>
<dbReference type="Proteomes" id="UP001299546">
    <property type="component" value="Unassembled WGS sequence"/>
</dbReference>
<dbReference type="RefSeq" id="WP_066733525.1">
    <property type="nucleotide sequence ID" value="NZ_JAJCIQ010000026.1"/>
</dbReference>
<comment type="caution">
    <text evidence="1">The sequence shown here is derived from an EMBL/GenBank/DDBJ whole genome shotgun (WGS) entry which is preliminary data.</text>
</comment>